<protein>
    <recommendedName>
        <fullName evidence="4">Strictosidine synthase conserved region domain-containing protein</fullName>
    </recommendedName>
</protein>
<evidence type="ECO:0000256" key="2">
    <source>
        <dbReference type="ARBA" id="ARBA00022553"/>
    </source>
</evidence>
<dbReference type="EMBL" id="JARBHB010000010">
    <property type="protein sequence ID" value="KAJ8873794.1"/>
    <property type="molecule type" value="Genomic_DNA"/>
</dbReference>
<comment type="caution">
    <text evidence="5">The sequence shown here is derived from an EMBL/GenBank/DDBJ whole genome shotgun (WGS) entry which is preliminary data.</text>
</comment>
<evidence type="ECO:0000259" key="4">
    <source>
        <dbReference type="Pfam" id="PF03088"/>
    </source>
</evidence>
<evidence type="ECO:0000256" key="1">
    <source>
        <dbReference type="ARBA" id="ARBA00009191"/>
    </source>
</evidence>
<dbReference type="InterPro" id="IPR011042">
    <property type="entry name" value="6-blade_b-propeller_TolB-like"/>
</dbReference>
<dbReference type="Proteomes" id="UP001159363">
    <property type="component" value="Chromosome 9"/>
</dbReference>
<organism evidence="5 6">
    <name type="scientific">Dryococelus australis</name>
    <dbReference type="NCBI Taxonomy" id="614101"/>
    <lineage>
        <taxon>Eukaryota</taxon>
        <taxon>Metazoa</taxon>
        <taxon>Ecdysozoa</taxon>
        <taxon>Arthropoda</taxon>
        <taxon>Hexapoda</taxon>
        <taxon>Insecta</taxon>
        <taxon>Pterygota</taxon>
        <taxon>Neoptera</taxon>
        <taxon>Polyneoptera</taxon>
        <taxon>Phasmatodea</taxon>
        <taxon>Verophasmatodea</taxon>
        <taxon>Anareolatae</taxon>
        <taxon>Phasmatidae</taxon>
        <taxon>Eurycanthinae</taxon>
        <taxon>Dryococelus</taxon>
    </lineage>
</organism>
<keyword evidence="3" id="KW-0325">Glycoprotein</keyword>
<keyword evidence="2" id="KW-0597">Phosphoprotein</keyword>
<dbReference type="Pfam" id="PF03088">
    <property type="entry name" value="Str_synth"/>
    <property type="match status" value="1"/>
</dbReference>
<dbReference type="InterPro" id="IPR018119">
    <property type="entry name" value="Strictosidine_synth_cons-reg"/>
</dbReference>
<evidence type="ECO:0000256" key="3">
    <source>
        <dbReference type="ARBA" id="ARBA00023180"/>
    </source>
</evidence>
<sequence>MSARCKRGGRIYPLRSNIWPWALSSIKPYSESFADVATLCLPADNAPVNFGNTTQCTNIGHWDYVDWRVHKLFQYNPITNTSKMLIDKIQFANGVILSPEEDFVLVAETGKSRILRLMSGLLGNVEQFAVSNPYSWDSCAERLNLYLQANYVTDADKKCAVLLSVCGPKS</sequence>
<feature type="domain" description="Strictosidine synthase conserved region" evidence="4">
    <location>
        <begin position="71"/>
        <end position="116"/>
    </location>
</feature>
<keyword evidence="6" id="KW-1185">Reference proteome</keyword>
<dbReference type="PANTHER" id="PTHR10426:SF88">
    <property type="entry name" value="ADIPOCYTE PLASMA MEMBRANE-ASSOCIATED PROTEIN HEMOMUCIN-RELATED"/>
    <property type="match status" value="1"/>
</dbReference>
<dbReference type="SUPFAM" id="SSF63829">
    <property type="entry name" value="Calcium-dependent phosphotriesterase"/>
    <property type="match status" value="1"/>
</dbReference>
<comment type="similarity">
    <text evidence="1">Belongs to the strictosidine synthase family.</text>
</comment>
<accession>A0ABQ9GP68</accession>
<dbReference type="Gene3D" id="2.120.10.30">
    <property type="entry name" value="TolB, C-terminal domain"/>
    <property type="match status" value="1"/>
</dbReference>
<reference evidence="5 6" key="1">
    <citation type="submission" date="2023-02" db="EMBL/GenBank/DDBJ databases">
        <title>LHISI_Scaffold_Assembly.</title>
        <authorList>
            <person name="Stuart O.P."/>
            <person name="Cleave R."/>
            <person name="Magrath M.J.L."/>
            <person name="Mikheyev A.S."/>
        </authorList>
    </citation>
    <scope>NUCLEOTIDE SEQUENCE [LARGE SCALE GENOMIC DNA]</scope>
    <source>
        <strain evidence="5">Daus_M_001</strain>
        <tissue evidence="5">Leg muscle</tissue>
    </source>
</reference>
<evidence type="ECO:0000313" key="5">
    <source>
        <dbReference type="EMBL" id="KAJ8873794.1"/>
    </source>
</evidence>
<name>A0ABQ9GP68_9NEOP</name>
<dbReference type="PANTHER" id="PTHR10426">
    <property type="entry name" value="STRICTOSIDINE SYNTHASE-RELATED"/>
    <property type="match status" value="1"/>
</dbReference>
<proteinExistence type="inferred from homology"/>
<gene>
    <name evidence="5" type="ORF">PR048_024629</name>
</gene>
<evidence type="ECO:0000313" key="6">
    <source>
        <dbReference type="Proteomes" id="UP001159363"/>
    </source>
</evidence>